<feature type="transmembrane region" description="Helical" evidence="9">
    <location>
        <begin position="318"/>
        <end position="345"/>
    </location>
</feature>
<dbReference type="Gene3D" id="1.25.60.10">
    <property type="entry name" value="MgtE N-terminal domain-like"/>
    <property type="match status" value="1"/>
</dbReference>
<reference evidence="12" key="1">
    <citation type="submission" date="2016-11" db="EMBL/GenBank/DDBJ databases">
        <title>Halolamina sediminis sp. nov., an extremely halophilic archaeon isolated from solar salt.</title>
        <authorList>
            <person name="Koh H.-W."/>
            <person name="Rani S."/>
            <person name="Park S.-J."/>
        </authorList>
    </citation>
    <scope>NUCLEOTIDE SEQUENCE [LARGE SCALE GENOMIC DNA]</scope>
    <source>
        <strain evidence="12">Hb3</strain>
    </source>
</reference>
<dbReference type="SMART" id="SM00116">
    <property type="entry name" value="CBS"/>
    <property type="match status" value="2"/>
</dbReference>
<keyword evidence="4 9" id="KW-0812">Transmembrane</keyword>
<organism evidence="11 12">
    <name type="scientific">Halomonas aestuarii</name>
    <dbReference type="NCBI Taxonomy" id="1897729"/>
    <lineage>
        <taxon>Bacteria</taxon>
        <taxon>Pseudomonadati</taxon>
        <taxon>Pseudomonadota</taxon>
        <taxon>Gammaproteobacteria</taxon>
        <taxon>Oceanospirillales</taxon>
        <taxon>Halomonadaceae</taxon>
        <taxon>Halomonas</taxon>
    </lineage>
</organism>
<evidence type="ECO:0000256" key="2">
    <source>
        <dbReference type="ARBA" id="ARBA00009749"/>
    </source>
</evidence>
<feature type="domain" description="CBS" evidence="10">
    <location>
        <begin position="144"/>
        <end position="207"/>
    </location>
</feature>
<dbReference type="GO" id="GO:0046872">
    <property type="term" value="F:metal ion binding"/>
    <property type="evidence" value="ECO:0007669"/>
    <property type="project" value="UniProtKB-KW"/>
</dbReference>
<feature type="transmembrane region" description="Helical" evidence="9">
    <location>
        <begin position="292"/>
        <end position="312"/>
    </location>
</feature>
<keyword evidence="6 9" id="KW-1133">Transmembrane helix</keyword>
<keyword evidence="9" id="KW-0479">Metal-binding</keyword>
<evidence type="ECO:0000256" key="3">
    <source>
        <dbReference type="ARBA" id="ARBA00022448"/>
    </source>
</evidence>
<comment type="function">
    <text evidence="9">Acts as a magnesium transporter.</text>
</comment>
<evidence type="ECO:0000256" key="6">
    <source>
        <dbReference type="ARBA" id="ARBA00022989"/>
    </source>
</evidence>
<feature type="transmembrane region" description="Helical" evidence="9">
    <location>
        <begin position="366"/>
        <end position="386"/>
    </location>
</feature>
<proteinExistence type="inferred from homology"/>
<protein>
    <recommendedName>
        <fullName evidence="9">Magnesium transporter MgtE</fullName>
    </recommendedName>
</protein>
<evidence type="ECO:0000256" key="8">
    <source>
        <dbReference type="PROSITE-ProRule" id="PRU00703"/>
    </source>
</evidence>
<dbReference type="Proteomes" id="UP000181985">
    <property type="component" value="Chromosome"/>
</dbReference>
<dbReference type="Pfam" id="PF00571">
    <property type="entry name" value="CBS"/>
    <property type="match status" value="2"/>
</dbReference>
<dbReference type="InterPro" id="IPR006668">
    <property type="entry name" value="Mg_transptr_MgtE_intracell_dom"/>
</dbReference>
<evidence type="ECO:0000256" key="7">
    <source>
        <dbReference type="ARBA" id="ARBA00023136"/>
    </source>
</evidence>
<feature type="domain" description="CBS" evidence="10">
    <location>
        <begin position="208"/>
        <end position="264"/>
    </location>
</feature>
<keyword evidence="9" id="KW-1003">Cell membrane</keyword>
<keyword evidence="5 9" id="KW-0460">Magnesium</keyword>
<keyword evidence="7 9" id="KW-0472">Membrane</keyword>
<dbReference type="NCBIfam" id="TIGR00400">
    <property type="entry name" value="mgtE"/>
    <property type="match status" value="1"/>
</dbReference>
<comment type="subcellular location">
    <subcellularLocation>
        <location evidence="9">Cell membrane</location>
        <topology evidence="9">Multi-pass membrane protein</topology>
    </subcellularLocation>
    <subcellularLocation>
        <location evidence="1">Membrane</location>
        <topology evidence="1">Multi-pass membrane protein</topology>
    </subcellularLocation>
</comment>
<dbReference type="OrthoDB" id="9790355at2"/>
<evidence type="ECO:0000256" key="9">
    <source>
        <dbReference type="RuleBase" id="RU362011"/>
    </source>
</evidence>
<evidence type="ECO:0000313" key="11">
    <source>
        <dbReference type="EMBL" id="APE30859.1"/>
    </source>
</evidence>
<dbReference type="SUPFAM" id="SSF161093">
    <property type="entry name" value="MgtE membrane domain-like"/>
    <property type="match status" value="1"/>
</dbReference>
<evidence type="ECO:0000256" key="1">
    <source>
        <dbReference type="ARBA" id="ARBA00004141"/>
    </source>
</evidence>
<comment type="subunit">
    <text evidence="9">Homodimer.</text>
</comment>
<dbReference type="CDD" id="cd04606">
    <property type="entry name" value="CBS_pair_Mg_transporter"/>
    <property type="match status" value="1"/>
</dbReference>
<dbReference type="SUPFAM" id="SSF54631">
    <property type="entry name" value="CBS-domain pair"/>
    <property type="match status" value="1"/>
</dbReference>
<feature type="transmembrane region" description="Helical" evidence="9">
    <location>
        <begin position="430"/>
        <end position="453"/>
    </location>
</feature>
<evidence type="ECO:0000256" key="4">
    <source>
        <dbReference type="ARBA" id="ARBA00022692"/>
    </source>
</evidence>
<dbReference type="PROSITE" id="PS51371">
    <property type="entry name" value="CBS"/>
    <property type="match status" value="2"/>
</dbReference>
<feature type="transmembrane region" description="Helical" evidence="9">
    <location>
        <begin position="392"/>
        <end position="418"/>
    </location>
</feature>
<dbReference type="EMBL" id="CP018139">
    <property type="protein sequence ID" value="APE30859.1"/>
    <property type="molecule type" value="Genomic_DNA"/>
</dbReference>
<dbReference type="SMART" id="SM00924">
    <property type="entry name" value="MgtE_N"/>
    <property type="match status" value="1"/>
</dbReference>
<dbReference type="SUPFAM" id="SSF158791">
    <property type="entry name" value="MgtE N-terminal domain-like"/>
    <property type="match status" value="1"/>
</dbReference>
<dbReference type="InterPro" id="IPR006669">
    <property type="entry name" value="MgtE_transporter"/>
</dbReference>
<dbReference type="InterPro" id="IPR006667">
    <property type="entry name" value="SLC41_membr_dom"/>
</dbReference>
<dbReference type="Pfam" id="PF03448">
    <property type="entry name" value="MgtE_N"/>
    <property type="match status" value="1"/>
</dbReference>
<dbReference type="RefSeq" id="WP_071943345.1">
    <property type="nucleotide sequence ID" value="NZ_CP018139.1"/>
</dbReference>
<gene>
    <name evidence="11" type="ORF">BOX17_07780</name>
</gene>
<evidence type="ECO:0000313" key="12">
    <source>
        <dbReference type="Proteomes" id="UP000181985"/>
    </source>
</evidence>
<evidence type="ECO:0000259" key="10">
    <source>
        <dbReference type="PROSITE" id="PS51371"/>
    </source>
</evidence>
<dbReference type="InterPro" id="IPR038076">
    <property type="entry name" value="MgtE_N_sf"/>
</dbReference>
<dbReference type="GO" id="GO:0005886">
    <property type="term" value="C:plasma membrane"/>
    <property type="evidence" value="ECO:0007669"/>
    <property type="project" value="UniProtKB-SubCell"/>
</dbReference>
<dbReference type="InterPro" id="IPR036739">
    <property type="entry name" value="SLC41_membr_dom_sf"/>
</dbReference>
<evidence type="ECO:0000256" key="5">
    <source>
        <dbReference type="ARBA" id="ARBA00022842"/>
    </source>
</evidence>
<dbReference type="PANTHER" id="PTHR41394">
    <property type="entry name" value="MAGNESIUM TRANSPORTER MGTE"/>
    <property type="match status" value="1"/>
</dbReference>
<name>A0A1J0VFP7_9GAMM</name>
<dbReference type="GO" id="GO:0015095">
    <property type="term" value="F:magnesium ion transmembrane transporter activity"/>
    <property type="evidence" value="ECO:0007669"/>
    <property type="project" value="UniProtKB-UniRule"/>
</dbReference>
<keyword evidence="3 9" id="KW-0813">Transport</keyword>
<dbReference type="InterPro" id="IPR000644">
    <property type="entry name" value="CBS_dom"/>
</dbReference>
<comment type="similarity">
    <text evidence="2 9">Belongs to the SLC41A transporter family.</text>
</comment>
<keyword evidence="12" id="KW-1185">Reference proteome</keyword>
<dbReference type="PANTHER" id="PTHR41394:SF8">
    <property type="entry name" value="MAGNESIUM TRANSPORTER MGTE"/>
    <property type="match status" value="1"/>
</dbReference>
<dbReference type="KEGG" id="hsi:BOX17_07780"/>
<sequence>MSLSDTLQAHKATLLSALEDDDARLGSLLPELRSADIGEILETLIEEDEELPRALALLSRLPLERRASVIGHLPGDEQLAITDAMDDEVLLSVLEEMGADERADLFKTLGDDRRESLLRRMAHQEREELKRLASYEEGTAGALMTSDYVAIPVGMTVSRAMMRVRQTAPDAETVYQLYIIDPDGRLTGTMSLRQLMVARPGARVDDLMIHDVIHTRVDVPQEEVARIVARYDMLALPVLDAEQRLVGIVTHDDAMDVVESEATEDIHKGMSIGALEDGVSRVPLWSLYRKRVTWLVLLVFGNLFSGAGIAYFEETIAAQVALVFFLPLLIGSGGNAGAQAATLMVRGMATGDVGIKDWGKLLGRELLVAGALGLTMALAVAPIGMIRAGETVAMVVAVSMIAIVLFGSLLGMCLPFVLDRLGWDPATASAPLVTTLIDASGVLIYFGFATAMLSVN</sequence>
<dbReference type="Gene3D" id="3.10.580.10">
    <property type="entry name" value="CBS-domain"/>
    <property type="match status" value="1"/>
</dbReference>
<dbReference type="Pfam" id="PF01769">
    <property type="entry name" value="MgtE"/>
    <property type="match status" value="1"/>
</dbReference>
<dbReference type="AlphaFoldDB" id="A0A1J0VFP7"/>
<accession>A0A1J0VFP7</accession>
<keyword evidence="8" id="KW-0129">CBS domain</keyword>
<dbReference type="Gene3D" id="1.10.357.20">
    <property type="entry name" value="SLC41 divalent cation transporters, integral membrane domain"/>
    <property type="match status" value="1"/>
</dbReference>
<dbReference type="InterPro" id="IPR046342">
    <property type="entry name" value="CBS_dom_sf"/>
</dbReference>